<keyword evidence="4" id="KW-1185">Reference proteome</keyword>
<dbReference type="HOGENOM" id="CLU_064532_0_0_1"/>
<dbReference type="GeneID" id="20309493"/>
<reference evidence="3" key="1">
    <citation type="submission" date="2011-07" db="EMBL/GenBank/DDBJ databases">
        <title>The Genome Sequence of Exophiala (Wangiella) dermatitidis NIH/UT8656.</title>
        <authorList>
            <consortium name="The Broad Institute Genome Sequencing Platform"/>
            <person name="Cuomo C."/>
            <person name="Wang Z."/>
            <person name="Hunicke-Smith S."/>
            <person name="Szanislo P.J."/>
            <person name="Earl A."/>
            <person name="Young S.K."/>
            <person name="Zeng Q."/>
            <person name="Gargeya S."/>
            <person name="Fitzgerald M."/>
            <person name="Haas B."/>
            <person name="Abouelleil A."/>
            <person name="Alvarado L."/>
            <person name="Arachchi H.M."/>
            <person name="Berlin A."/>
            <person name="Brown A."/>
            <person name="Chapman S.B."/>
            <person name="Chen Z."/>
            <person name="Dunbar C."/>
            <person name="Freedman E."/>
            <person name="Gearin G."/>
            <person name="Gellesch M."/>
            <person name="Goldberg J."/>
            <person name="Griggs A."/>
            <person name="Gujja S."/>
            <person name="Heiman D."/>
            <person name="Howarth C."/>
            <person name="Larson L."/>
            <person name="Lui A."/>
            <person name="MacDonald P.J.P."/>
            <person name="Montmayeur A."/>
            <person name="Murphy C."/>
            <person name="Neiman D."/>
            <person name="Pearson M."/>
            <person name="Priest M."/>
            <person name="Roberts A."/>
            <person name="Saif S."/>
            <person name="Shea T."/>
            <person name="Shenoy N."/>
            <person name="Sisk P."/>
            <person name="Stolte C."/>
            <person name="Sykes S."/>
            <person name="Wortman J."/>
            <person name="Nusbaum C."/>
            <person name="Birren B."/>
        </authorList>
    </citation>
    <scope>NUCLEOTIDE SEQUENCE</scope>
    <source>
        <strain evidence="3">NIH/UT8656</strain>
    </source>
</reference>
<dbReference type="Proteomes" id="UP000007304">
    <property type="component" value="Unassembled WGS sequence"/>
</dbReference>
<organism evidence="3 4">
    <name type="scientific">Exophiala dermatitidis (strain ATCC 34100 / CBS 525.76 / NIH/UT8656)</name>
    <name type="common">Black yeast</name>
    <name type="synonym">Wangiella dermatitidis</name>
    <dbReference type="NCBI Taxonomy" id="858893"/>
    <lineage>
        <taxon>Eukaryota</taxon>
        <taxon>Fungi</taxon>
        <taxon>Dikarya</taxon>
        <taxon>Ascomycota</taxon>
        <taxon>Pezizomycotina</taxon>
        <taxon>Eurotiomycetes</taxon>
        <taxon>Chaetothyriomycetidae</taxon>
        <taxon>Chaetothyriales</taxon>
        <taxon>Herpotrichiellaceae</taxon>
        <taxon>Exophiala</taxon>
    </lineage>
</organism>
<keyword evidence="1" id="KW-0812">Transmembrane</keyword>
<feature type="transmembrane region" description="Helical" evidence="1">
    <location>
        <begin position="248"/>
        <end position="271"/>
    </location>
</feature>
<feature type="transmembrane region" description="Helical" evidence="1">
    <location>
        <begin position="170"/>
        <end position="192"/>
    </location>
</feature>
<dbReference type="AlphaFoldDB" id="H6BYS5"/>
<feature type="chain" id="PRO_5003603005" evidence="2">
    <location>
        <begin position="20"/>
        <end position="280"/>
    </location>
</feature>
<evidence type="ECO:0000256" key="2">
    <source>
        <dbReference type="SAM" id="SignalP"/>
    </source>
</evidence>
<dbReference type="RefSeq" id="XP_009157249.1">
    <property type="nucleotide sequence ID" value="XM_009159001.1"/>
</dbReference>
<accession>H6BYS5</accession>
<dbReference type="PANTHER" id="PTHR28019">
    <property type="entry name" value="CELL MEMBRANE PROTEIN YLR413W-RELATED"/>
    <property type="match status" value="1"/>
</dbReference>
<dbReference type="OMA" id="YSIHVMA"/>
<dbReference type="eggNOG" id="ENOG502S47U">
    <property type="taxonomic scope" value="Eukaryota"/>
</dbReference>
<proteinExistence type="predicted"/>
<evidence type="ECO:0000256" key="1">
    <source>
        <dbReference type="SAM" id="Phobius"/>
    </source>
</evidence>
<dbReference type="InterPro" id="IPR009571">
    <property type="entry name" value="SUR7/Rim9-like_fungi"/>
</dbReference>
<dbReference type="GO" id="GO:0051285">
    <property type="term" value="C:cell cortex of cell tip"/>
    <property type="evidence" value="ECO:0007669"/>
    <property type="project" value="TreeGrafter"/>
</dbReference>
<dbReference type="GO" id="GO:0031505">
    <property type="term" value="P:fungal-type cell wall organization"/>
    <property type="evidence" value="ECO:0007669"/>
    <property type="project" value="TreeGrafter"/>
</dbReference>
<dbReference type="Pfam" id="PF06687">
    <property type="entry name" value="SUR7"/>
    <property type="match status" value="1"/>
</dbReference>
<dbReference type="OrthoDB" id="4159154at2759"/>
<feature type="signal peptide" evidence="2">
    <location>
        <begin position="1"/>
        <end position="19"/>
    </location>
</feature>
<gene>
    <name evidence="3" type="ORF">HMPREF1120_04854</name>
</gene>
<evidence type="ECO:0000313" key="3">
    <source>
        <dbReference type="EMBL" id="EHY56788.1"/>
    </source>
</evidence>
<keyword evidence="1" id="KW-0472">Membrane</keyword>
<protein>
    <submittedName>
        <fullName evidence="3">Uncharacterized protein</fullName>
    </submittedName>
</protein>
<feature type="transmembrane region" description="Helical" evidence="1">
    <location>
        <begin position="204"/>
        <end position="228"/>
    </location>
</feature>
<sequence>MRLSSIFTLACALAALVLSLLCLFAGSDKSFLQSTDLLTLNISRIGHTSVFNTSDGDGGFFDNLVNDVEGDLNSLISDVGSDVAQALNLPDFFNVHVLDFCQGSYEPNGTVHHARKNITECSNRTALFHFEPTKTIQEKLPSGITLQDIHWSQKIEDAEHALKIASMAMVVLYIIGIVFAGVAVLTAIWSILAARRLPAMINFVIDMLAFLAIGIASALATAIIVEAVDNINKYGRDIGIAAYKGSRFLGMTWAAVAVMLLAAIFSVAQVCSGGSRKRVR</sequence>
<name>H6BYS5_EXODN</name>
<keyword evidence="1" id="KW-1133">Transmembrane helix</keyword>
<dbReference type="InParanoid" id="H6BYS5"/>
<dbReference type="PANTHER" id="PTHR28019:SF7">
    <property type="entry name" value="SUR7 PROTEIN"/>
    <property type="match status" value="1"/>
</dbReference>
<dbReference type="STRING" id="858893.H6BYS5"/>
<dbReference type="GO" id="GO:0005886">
    <property type="term" value="C:plasma membrane"/>
    <property type="evidence" value="ECO:0007669"/>
    <property type="project" value="InterPro"/>
</dbReference>
<dbReference type="VEuPathDB" id="FungiDB:HMPREF1120_04854"/>
<keyword evidence="2" id="KW-0732">Signal</keyword>
<dbReference type="InterPro" id="IPR052413">
    <property type="entry name" value="SUR7_domain"/>
</dbReference>
<dbReference type="EMBL" id="JH226133">
    <property type="protein sequence ID" value="EHY56788.1"/>
    <property type="molecule type" value="Genomic_DNA"/>
</dbReference>
<evidence type="ECO:0000313" key="4">
    <source>
        <dbReference type="Proteomes" id="UP000007304"/>
    </source>
</evidence>